<dbReference type="InterPro" id="IPR035965">
    <property type="entry name" value="PAS-like_dom_sf"/>
</dbReference>
<evidence type="ECO:0000259" key="2">
    <source>
        <dbReference type="PROSITE" id="PS50112"/>
    </source>
</evidence>
<feature type="transmembrane region" description="Helical" evidence="1">
    <location>
        <begin position="21"/>
        <end position="41"/>
    </location>
</feature>
<dbReference type="InterPro" id="IPR000160">
    <property type="entry name" value="GGDEF_dom"/>
</dbReference>
<dbReference type="SMART" id="SM00086">
    <property type="entry name" value="PAC"/>
    <property type="match status" value="2"/>
</dbReference>
<feature type="transmembrane region" description="Helical" evidence="1">
    <location>
        <begin position="53"/>
        <end position="75"/>
    </location>
</feature>
<dbReference type="Proteomes" id="UP000778523">
    <property type="component" value="Unassembled WGS sequence"/>
</dbReference>
<evidence type="ECO:0000313" key="6">
    <source>
        <dbReference type="Proteomes" id="UP000778523"/>
    </source>
</evidence>
<dbReference type="PANTHER" id="PTHR44757:SF2">
    <property type="entry name" value="BIOFILM ARCHITECTURE MAINTENANCE PROTEIN MBAA"/>
    <property type="match status" value="1"/>
</dbReference>
<feature type="domain" description="PAC" evidence="3">
    <location>
        <begin position="209"/>
        <end position="261"/>
    </location>
</feature>
<gene>
    <name evidence="5" type="ORF">HJ583_000400</name>
</gene>
<evidence type="ECO:0000313" key="5">
    <source>
        <dbReference type="EMBL" id="NSL53474.1"/>
    </source>
</evidence>
<keyword evidence="1" id="KW-1133">Transmembrane helix</keyword>
<dbReference type="InterPro" id="IPR000014">
    <property type="entry name" value="PAS"/>
</dbReference>
<dbReference type="RefSeq" id="WP_170019532.1">
    <property type="nucleotide sequence ID" value="NZ_JABCSC020000001.1"/>
</dbReference>
<dbReference type="Pfam" id="PF00990">
    <property type="entry name" value="GGDEF"/>
    <property type="match status" value="1"/>
</dbReference>
<dbReference type="SMART" id="SM00267">
    <property type="entry name" value="GGDEF"/>
    <property type="match status" value="1"/>
</dbReference>
<protein>
    <submittedName>
        <fullName evidence="5">Diguanylate cyclase</fullName>
    </submittedName>
</protein>
<dbReference type="InterPro" id="IPR052155">
    <property type="entry name" value="Biofilm_reg_signaling"/>
</dbReference>
<evidence type="ECO:0000259" key="4">
    <source>
        <dbReference type="PROSITE" id="PS50887"/>
    </source>
</evidence>
<name>A0ABX2IAV8_9RHOO</name>
<dbReference type="SUPFAM" id="SSF55073">
    <property type="entry name" value="Nucleotide cyclase"/>
    <property type="match status" value="1"/>
</dbReference>
<evidence type="ECO:0000259" key="3">
    <source>
        <dbReference type="PROSITE" id="PS50113"/>
    </source>
</evidence>
<dbReference type="NCBIfam" id="TIGR00229">
    <property type="entry name" value="sensory_box"/>
    <property type="match status" value="2"/>
</dbReference>
<proteinExistence type="predicted"/>
<dbReference type="Gene3D" id="3.30.70.270">
    <property type="match status" value="1"/>
</dbReference>
<dbReference type="SUPFAM" id="SSF55785">
    <property type="entry name" value="PYP-like sensor domain (PAS domain)"/>
    <property type="match status" value="2"/>
</dbReference>
<dbReference type="NCBIfam" id="TIGR00254">
    <property type="entry name" value="GGDEF"/>
    <property type="match status" value="1"/>
</dbReference>
<dbReference type="Gene3D" id="3.30.450.20">
    <property type="entry name" value="PAS domain"/>
    <property type="match status" value="2"/>
</dbReference>
<dbReference type="InterPro" id="IPR001610">
    <property type="entry name" value="PAC"/>
</dbReference>
<dbReference type="CDD" id="cd01949">
    <property type="entry name" value="GGDEF"/>
    <property type="match status" value="1"/>
</dbReference>
<dbReference type="CDD" id="cd00130">
    <property type="entry name" value="PAS"/>
    <property type="match status" value="2"/>
</dbReference>
<keyword evidence="6" id="KW-1185">Reference proteome</keyword>
<feature type="domain" description="PAS" evidence="2">
    <location>
        <begin position="134"/>
        <end position="206"/>
    </location>
</feature>
<keyword evidence="1" id="KW-0472">Membrane</keyword>
<dbReference type="InterPro" id="IPR043128">
    <property type="entry name" value="Rev_trsase/Diguanyl_cyclase"/>
</dbReference>
<dbReference type="SMART" id="SM00091">
    <property type="entry name" value="PAS"/>
    <property type="match status" value="2"/>
</dbReference>
<organism evidence="5 6">
    <name type="scientific">Uliginosibacterium aquaticum</name>
    <dbReference type="NCBI Taxonomy" id="2731212"/>
    <lineage>
        <taxon>Bacteria</taxon>
        <taxon>Pseudomonadati</taxon>
        <taxon>Pseudomonadota</taxon>
        <taxon>Betaproteobacteria</taxon>
        <taxon>Rhodocyclales</taxon>
        <taxon>Zoogloeaceae</taxon>
        <taxon>Uliginosibacterium</taxon>
    </lineage>
</organism>
<comment type="caution">
    <text evidence="5">The sequence shown here is derived from an EMBL/GenBank/DDBJ whole genome shotgun (WGS) entry which is preliminary data.</text>
</comment>
<dbReference type="InterPro" id="IPR000700">
    <property type="entry name" value="PAS-assoc_C"/>
</dbReference>
<evidence type="ECO:0000256" key="1">
    <source>
        <dbReference type="SAM" id="Phobius"/>
    </source>
</evidence>
<dbReference type="Pfam" id="PF08448">
    <property type="entry name" value="PAS_4"/>
    <property type="match status" value="2"/>
</dbReference>
<dbReference type="PROSITE" id="PS50113">
    <property type="entry name" value="PAC"/>
    <property type="match status" value="1"/>
</dbReference>
<dbReference type="PROSITE" id="PS50887">
    <property type="entry name" value="GGDEF"/>
    <property type="match status" value="1"/>
</dbReference>
<dbReference type="InterPro" id="IPR029787">
    <property type="entry name" value="Nucleotide_cyclase"/>
</dbReference>
<reference evidence="5 6" key="1">
    <citation type="submission" date="2020-06" db="EMBL/GenBank/DDBJ databases">
        <title>Draft genome of Uliginosibacterium sp. IMCC34675.</title>
        <authorList>
            <person name="Song J."/>
        </authorList>
    </citation>
    <scope>NUCLEOTIDE SEQUENCE [LARGE SCALE GENOMIC DNA]</scope>
    <source>
        <strain evidence="5 6">IMCC34675</strain>
    </source>
</reference>
<dbReference type="PANTHER" id="PTHR44757">
    <property type="entry name" value="DIGUANYLATE CYCLASE DGCP"/>
    <property type="match status" value="1"/>
</dbReference>
<accession>A0ABX2IAV8</accession>
<sequence length="597" mass="67505">MLHDLRKRLFPEDLHYRRWLRMLRIYALSAGLVAGSVDLVVDSVANGGVEATTLLAASITALVTILLVTGAFLASREIAQNNARRMIRRLEDSVIDGSLPHMPSLGWELFDRGREATLRLLEDRDEKIAGLQRELEFYRPLAEDMPGLELLFDLDGRLVWANPAVHTLTGYSAAECLQAADPACLWVYAKDHGSLRAMLTVALQGEPREGQELRVQHRDGTLRWYACRWYSLRDAQGGICGIRMSAQDVQARKDAELKLLENVAALRRAQALKEHYLKRSNDERMRLAALLEMLSVGILFVDHDHRVVYANQRCATMWGLGDRNDMVGVRDEIVLAKTGAQRVDNQAYLQHVEEVVSQQQENTVYDIYCSDGRVIRERSSGVPSAEGDMLIGRVWIFEDITETLQTQARLTELAERDPLTGLYNRRRFHEDLGRMLAESNRRKEALGLLIFDVDNFKDINEAHGHQSGDEMLCALATELRQVIRRNELLFRLGGDEFAILVAQPTLESVAYIARRVAQRAEQLRLEFNDETCQLSISIGVALAPLHAHDVDSLVQAADRALYQAKADGRNCWRMAFRWNGEEPHVASFISNAPETLQ</sequence>
<feature type="domain" description="GGDEF" evidence="4">
    <location>
        <begin position="444"/>
        <end position="577"/>
    </location>
</feature>
<dbReference type="EMBL" id="JABCSC020000001">
    <property type="protein sequence ID" value="NSL53474.1"/>
    <property type="molecule type" value="Genomic_DNA"/>
</dbReference>
<dbReference type="InterPro" id="IPR013656">
    <property type="entry name" value="PAS_4"/>
</dbReference>
<dbReference type="PROSITE" id="PS50112">
    <property type="entry name" value="PAS"/>
    <property type="match status" value="1"/>
</dbReference>
<keyword evidence="1" id="KW-0812">Transmembrane</keyword>